<dbReference type="AlphaFoldDB" id="A0A7G7BF99"/>
<keyword evidence="2" id="KW-1185">Reference proteome</keyword>
<dbReference type="RefSeq" id="WP_185297579.1">
    <property type="nucleotide sequence ID" value="NZ_CP045702.1"/>
</dbReference>
<sequence>MMAFHKSTQTPFCVYFTREEAENIANECAEALSTAYRFNTQLPETQRLFTKLRALLDSPDRKRA</sequence>
<dbReference type="KEGG" id="sfiy:F0344_04815"/>
<proteinExistence type="predicted"/>
<dbReference type="EMBL" id="CP045702">
    <property type="protein sequence ID" value="QNE74014.1"/>
    <property type="molecule type" value="Genomic_DNA"/>
</dbReference>
<evidence type="ECO:0000313" key="1">
    <source>
        <dbReference type="EMBL" id="QNE74014.1"/>
    </source>
</evidence>
<reference evidence="2" key="1">
    <citation type="submission" date="2019-10" db="EMBL/GenBank/DDBJ databases">
        <title>Antimicrobial potential of Antarctic Bacteria.</title>
        <authorList>
            <person name="Benaud N."/>
            <person name="Edwards R.J."/>
            <person name="Ferrari B.C."/>
        </authorList>
    </citation>
    <scope>NUCLEOTIDE SEQUENCE [LARGE SCALE GENOMIC DNA]</scope>
    <source>
        <strain evidence="2">NBSH44</strain>
    </source>
</reference>
<protein>
    <submittedName>
        <fullName evidence="1">Uncharacterized protein</fullName>
    </submittedName>
</protein>
<name>A0A7G7BF99_9ACTN</name>
<dbReference type="Proteomes" id="UP000515307">
    <property type="component" value="Chromosome"/>
</dbReference>
<accession>A0A7G7BF99</accession>
<organism evidence="1 2">
    <name type="scientific">Streptomyces finlayi</name>
    <dbReference type="NCBI Taxonomy" id="67296"/>
    <lineage>
        <taxon>Bacteria</taxon>
        <taxon>Bacillati</taxon>
        <taxon>Actinomycetota</taxon>
        <taxon>Actinomycetes</taxon>
        <taxon>Kitasatosporales</taxon>
        <taxon>Streptomycetaceae</taxon>
        <taxon>Streptomyces</taxon>
    </lineage>
</organism>
<gene>
    <name evidence="1" type="ORF">F0344_04815</name>
</gene>
<evidence type="ECO:0000313" key="2">
    <source>
        <dbReference type="Proteomes" id="UP000515307"/>
    </source>
</evidence>